<dbReference type="AlphaFoldDB" id="A0A8K0RZQ7"/>
<evidence type="ECO:0000313" key="3">
    <source>
        <dbReference type="Proteomes" id="UP000813427"/>
    </source>
</evidence>
<protein>
    <recommendedName>
        <fullName evidence="1">Luciferase domain-containing protein</fullName>
    </recommendedName>
</protein>
<reference evidence="2" key="1">
    <citation type="journal article" date="2021" name="Nat. Commun.">
        <title>Genetic determinants of endophytism in the Arabidopsis root mycobiome.</title>
        <authorList>
            <person name="Mesny F."/>
            <person name="Miyauchi S."/>
            <person name="Thiergart T."/>
            <person name="Pickel B."/>
            <person name="Atanasova L."/>
            <person name="Karlsson M."/>
            <person name="Huettel B."/>
            <person name="Barry K.W."/>
            <person name="Haridas S."/>
            <person name="Chen C."/>
            <person name="Bauer D."/>
            <person name="Andreopoulos W."/>
            <person name="Pangilinan J."/>
            <person name="LaButti K."/>
            <person name="Riley R."/>
            <person name="Lipzen A."/>
            <person name="Clum A."/>
            <person name="Drula E."/>
            <person name="Henrissat B."/>
            <person name="Kohler A."/>
            <person name="Grigoriev I.V."/>
            <person name="Martin F.M."/>
            <person name="Hacquard S."/>
        </authorList>
    </citation>
    <scope>NUCLEOTIDE SEQUENCE</scope>
    <source>
        <strain evidence="2">MPI-SDFR-AT-0068</strain>
    </source>
</reference>
<name>A0A8K0RZQ7_9HYPO</name>
<dbReference type="PANTHER" id="PTHR38695:SF1">
    <property type="entry name" value="AMINO ACID PERMEASE_ SLC12A DOMAIN-CONTAINING PROTEIN"/>
    <property type="match status" value="1"/>
</dbReference>
<dbReference type="InterPro" id="IPR040841">
    <property type="entry name" value="Luciferase_dom"/>
</dbReference>
<proteinExistence type="predicted"/>
<gene>
    <name evidence="2" type="ORF">BKA59DRAFT_473065</name>
</gene>
<dbReference type="PANTHER" id="PTHR38695">
    <property type="entry name" value="AMINO ACID PERMEASE_ SLC12A DOMAIN-CONTAINING PROTEIN"/>
    <property type="match status" value="1"/>
</dbReference>
<evidence type="ECO:0000259" key="1">
    <source>
        <dbReference type="Pfam" id="PF17648"/>
    </source>
</evidence>
<dbReference type="InterPro" id="IPR048273">
    <property type="entry name" value="Luciferase"/>
</dbReference>
<dbReference type="OrthoDB" id="5358398at2759"/>
<organism evidence="2 3">
    <name type="scientific">Fusarium tricinctum</name>
    <dbReference type="NCBI Taxonomy" id="61284"/>
    <lineage>
        <taxon>Eukaryota</taxon>
        <taxon>Fungi</taxon>
        <taxon>Dikarya</taxon>
        <taxon>Ascomycota</taxon>
        <taxon>Pezizomycotina</taxon>
        <taxon>Sordariomycetes</taxon>
        <taxon>Hypocreomycetidae</taxon>
        <taxon>Hypocreales</taxon>
        <taxon>Nectriaceae</taxon>
        <taxon>Fusarium</taxon>
        <taxon>Fusarium tricinctum species complex</taxon>
    </lineage>
</organism>
<comment type="caution">
    <text evidence="2">The sequence shown here is derived from an EMBL/GenBank/DDBJ whole genome shotgun (WGS) entry which is preliminary data.</text>
</comment>
<evidence type="ECO:0000313" key="2">
    <source>
        <dbReference type="EMBL" id="KAH7251856.1"/>
    </source>
</evidence>
<dbReference type="EMBL" id="JAGPXF010000003">
    <property type="protein sequence ID" value="KAH7251856.1"/>
    <property type="molecule type" value="Genomic_DNA"/>
</dbReference>
<accession>A0A8K0RZQ7</accession>
<keyword evidence="3" id="KW-1185">Reference proteome</keyword>
<sequence>MASQLTSLTQFLHDLTPQNQRVAIAAVLGATLGIPVFRIAARDYRGYLALGPGGLPHNVVGWLGQMLLKPLRKEPFGTSCYDETAFGKAGPNGHVAFLSEKDVPVREGPRPAIGNWTAPSRQVSDFADESIIERYQEFLRSLASESPSKLKIATSIVERRGPALFATSEGDIHPISKRTNGEIAHMHASDGSIHVNLAPKDAKLVLERGWGQRHPLAGTILYLGNVMVYAPRNEEELEVVESITRAGARFMVGEES</sequence>
<dbReference type="Proteomes" id="UP000813427">
    <property type="component" value="Unassembled WGS sequence"/>
</dbReference>
<feature type="domain" description="Luciferase" evidence="1">
    <location>
        <begin position="180"/>
        <end position="246"/>
    </location>
</feature>
<dbReference type="Pfam" id="PF17648">
    <property type="entry name" value="Luciferase"/>
    <property type="match status" value="1"/>
</dbReference>